<dbReference type="PANTHER" id="PTHR15835">
    <property type="entry name" value="NUCLEAR-INTERACTING PARTNER OF ALK"/>
    <property type="match status" value="1"/>
</dbReference>
<reference evidence="5 6" key="1">
    <citation type="journal article" date="2016" name="PLoS ONE">
        <title>Sequence Assembly of Yarrowia lipolytica Strain W29/CLIB89 Shows Transposable Element Diversity.</title>
        <authorList>
            <person name="Magnan C."/>
            <person name="Yu J."/>
            <person name="Chang I."/>
            <person name="Jahn E."/>
            <person name="Kanomata Y."/>
            <person name="Wu J."/>
            <person name="Zeller M."/>
            <person name="Oakes M."/>
            <person name="Baldi P."/>
            <person name="Sandmeyer S."/>
        </authorList>
    </citation>
    <scope>NUCLEOTIDE SEQUENCE [LARGE SCALE GENOMIC DNA]</scope>
    <source>
        <strain evidence="6">CLIB89(W29)</strain>
    </source>
</reference>
<dbReference type="GO" id="GO:0005634">
    <property type="term" value="C:nucleus"/>
    <property type="evidence" value="ECO:0007669"/>
    <property type="project" value="UniProtKB-SubCell"/>
</dbReference>
<dbReference type="RefSeq" id="XP_505713.3">
    <property type="nucleotide sequence ID" value="XM_505713.3"/>
</dbReference>
<evidence type="ECO:0000256" key="2">
    <source>
        <dbReference type="ARBA" id="ARBA00023242"/>
    </source>
</evidence>
<feature type="region of interest" description="Disordered" evidence="3">
    <location>
        <begin position="26"/>
        <end position="69"/>
    </location>
</feature>
<name>A0A1D8NPK0_YARLL</name>
<protein>
    <recommendedName>
        <fullName evidence="4">C3HC-type domain-containing protein</fullName>
    </recommendedName>
</protein>
<evidence type="ECO:0000256" key="3">
    <source>
        <dbReference type="SAM" id="MobiDB-lite"/>
    </source>
</evidence>
<dbReference type="EMBL" id="CP017558">
    <property type="protein sequence ID" value="AOW07523.1"/>
    <property type="molecule type" value="Genomic_DNA"/>
</dbReference>
<feature type="region of interest" description="Disordered" evidence="3">
    <location>
        <begin position="266"/>
        <end position="292"/>
    </location>
</feature>
<gene>
    <name evidence="5" type="ORF">YALI1_F28490g</name>
</gene>
<feature type="domain" description="C3HC-type" evidence="4">
    <location>
        <begin position="109"/>
        <end position="214"/>
    </location>
</feature>
<accession>A0A1D8NPK0</accession>
<evidence type="ECO:0000313" key="6">
    <source>
        <dbReference type="Proteomes" id="UP000182444"/>
    </source>
</evidence>
<dbReference type="Proteomes" id="UP000182444">
    <property type="component" value="Chromosome 1F"/>
</dbReference>
<feature type="compositionally biased region" description="Polar residues" evidence="3">
    <location>
        <begin position="30"/>
        <end position="65"/>
    </location>
</feature>
<dbReference type="GO" id="GO:0008270">
    <property type="term" value="F:zinc ion binding"/>
    <property type="evidence" value="ECO:0007669"/>
    <property type="project" value="InterPro"/>
</dbReference>
<keyword evidence="2" id="KW-0539">Nucleus</keyword>
<dbReference type="GeneID" id="2907818"/>
<dbReference type="KEGG" id="yli:2907818"/>
<evidence type="ECO:0000256" key="1">
    <source>
        <dbReference type="ARBA" id="ARBA00004123"/>
    </source>
</evidence>
<evidence type="ECO:0000259" key="4">
    <source>
        <dbReference type="Pfam" id="PF07967"/>
    </source>
</evidence>
<comment type="subcellular location">
    <subcellularLocation>
        <location evidence="1">Nucleus</location>
    </subcellularLocation>
</comment>
<dbReference type="AlphaFoldDB" id="A0A1D8NPK0"/>
<organism evidence="5 6">
    <name type="scientific">Yarrowia lipolytica</name>
    <name type="common">Candida lipolytica</name>
    <dbReference type="NCBI Taxonomy" id="4952"/>
    <lineage>
        <taxon>Eukaryota</taxon>
        <taxon>Fungi</taxon>
        <taxon>Dikarya</taxon>
        <taxon>Ascomycota</taxon>
        <taxon>Saccharomycotina</taxon>
        <taxon>Dipodascomycetes</taxon>
        <taxon>Dipodascales</taxon>
        <taxon>Dipodascales incertae sedis</taxon>
        <taxon>Yarrowia</taxon>
    </lineage>
</organism>
<dbReference type="Pfam" id="PF07967">
    <property type="entry name" value="zf-C3HC"/>
    <property type="match status" value="1"/>
</dbReference>
<dbReference type="PANTHER" id="PTHR15835:SF6">
    <property type="entry name" value="ZINC FINGER C3HC-TYPE PROTEIN 1"/>
    <property type="match status" value="1"/>
</dbReference>
<dbReference type="InterPro" id="IPR012935">
    <property type="entry name" value="NuBaID_N"/>
</dbReference>
<evidence type="ECO:0000313" key="5">
    <source>
        <dbReference type="EMBL" id="AOW07523.1"/>
    </source>
</evidence>
<feature type="compositionally biased region" description="Polar residues" evidence="3">
    <location>
        <begin position="275"/>
        <end position="290"/>
    </location>
</feature>
<dbReference type="eggNOG" id="KOG4765">
    <property type="taxonomic scope" value="Eukaryota"/>
</dbReference>
<sequence length="382" mass="43121">MHNTSTYHHTMPTEEQLHGIMESLREVTRKSGSAPTTPTKHSPRNSTLKTATPNRFTTASSTSGKISKRPSLMERIRQVKEKDYRRTTKEITELAPTTTATSTPATYTPWSKEDFLDRVSTYTYQKYPIETSLYPKLSPYNVARYGWKCTSSKMLQCVSCGSYLAVVCGEEDDEATIKVVQDKYLGLITRNHSSRCLWKNKPCSESLGSIMGNIGRLRKDLGGKIAIPEGVEVTVDGQSVEDFFKKLLLEVDGEVNKEIDENRGLDLKEEVKENGSGSNKDSNDLTQSAELGSDSKLIPEEVSRITLAAGWRESHNMFKCHVCSRIVKPSETFDVVQEHRDWCPYVVEKEGDKPAWWQVLTKPSKESSKKRLSNIREVYFGV</sequence>
<dbReference type="VEuPathDB" id="FungiDB:YALI0_F21549g"/>
<dbReference type="VEuPathDB" id="FungiDB:YALI1_F28490g"/>
<proteinExistence type="predicted"/>